<reference evidence="2 3" key="1">
    <citation type="submission" date="2024-08" db="EMBL/GenBank/DDBJ databases">
        <title>Insights into the chromosomal genome structure of Flemingia macrophylla.</title>
        <authorList>
            <person name="Ding Y."/>
            <person name="Zhao Y."/>
            <person name="Bi W."/>
            <person name="Wu M."/>
            <person name="Zhao G."/>
            <person name="Gong Y."/>
            <person name="Li W."/>
            <person name="Zhang P."/>
        </authorList>
    </citation>
    <scope>NUCLEOTIDE SEQUENCE [LARGE SCALE GENOMIC DNA]</scope>
    <source>
        <strain evidence="2">DYQJB</strain>
        <tissue evidence="2">Leaf</tissue>
    </source>
</reference>
<gene>
    <name evidence="2" type="ORF">Fmac_001748</name>
</gene>
<dbReference type="EMBL" id="JBGMDY010000001">
    <property type="protein sequence ID" value="KAL2347748.1"/>
    <property type="molecule type" value="Genomic_DNA"/>
</dbReference>
<feature type="region of interest" description="Disordered" evidence="1">
    <location>
        <begin position="90"/>
        <end position="109"/>
    </location>
</feature>
<protein>
    <submittedName>
        <fullName evidence="2">Uncharacterized protein</fullName>
    </submittedName>
</protein>
<evidence type="ECO:0000313" key="2">
    <source>
        <dbReference type="EMBL" id="KAL2347748.1"/>
    </source>
</evidence>
<keyword evidence="3" id="KW-1185">Reference proteome</keyword>
<name>A0ABD1NJN3_9FABA</name>
<sequence>MHKAMLLLGQTVALKVMDSSGLLHGEKEFHNELNLCLNLKSPFVVLLLVPQRHVVQSSLRHRCCTLIPPPLEANGDIGGNAEILVDAGEVEKEGEEEEEKEVGLDHGDGDAKVTNSEVMAYFFPFSFFPLRAILDNILYLLRRHTPLQAELLTASNLTPTRQGGYPQRDSDAQVSLGFGSRDFIQSGANYCQKWYQFDIIQMRSDFKPLGWEQSY</sequence>
<dbReference type="Proteomes" id="UP001603857">
    <property type="component" value="Unassembled WGS sequence"/>
</dbReference>
<evidence type="ECO:0000256" key="1">
    <source>
        <dbReference type="SAM" id="MobiDB-lite"/>
    </source>
</evidence>
<comment type="caution">
    <text evidence="2">The sequence shown here is derived from an EMBL/GenBank/DDBJ whole genome shotgun (WGS) entry which is preliminary data.</text>
</comment>
<organism evidence="2 3">
    <name type="scientific">Flemingia macrophylla</name>
    <dbReference type="NCBI Taxonomy" id="520843"/>
    <lineage>
        <taxon>Eukaryota</taxon>
        <taxon>Viridiplantae</taxon>
        <taxon>Streptophyta</taxon>
        <taxon>Embryophyta</taxon>
        <taxon>Tracheophyta</taxon>
        <taxon>Spermatophyta</taxon>
        <taxon>Magnoliopsida</taxon>
        <taxon>eudicotyledons</taxon>
        <taxon>Gunneridae</taxon>
        <taxon>Pentapetalae</taxon>
        <taxon>rosids</taxon>
        <taxon>fabids</taxon>
        <taxon>Fabales</taxon>
        <taxon>Fabaceae</taxon>
        <taxon>Papilionoideae</taxon>
        <taxon>50 kb inversion clade</taxon>
        <taxon>NPAAA clade</taxon>
        <taxon>indigoferoid/millettioid clade</taxon>
        <taxon>Phaseoleae</taxon>
        <taxon>Flemingia</taxon>
    </lineage>
</organism>
<evidence type="ECO:0000313" key="3">
    <source>
        <dbReference type="Proteomes" id="UP001603857"/>
    </source>
</evidence>
<proteinExistence type="predicted"/>
<accession>A0ABD1NJN3</accession>
<dbReference type="AlphaFoldDB" id="A0ABD1NJN3"/>